<dbReference type="EMBL" id="CP159289">
    <property type="protein sequence ID" value="XCH26214.1"/>
    <property type="molecule type" value="Genomic_DNA"/>
</dbReference>
<dbReference type="RefSeq" id="WP_353721508.1">
    <property type="nucleotide sequence ID" value="NZ_CP159289.1"/>
</dbReference>
<proteinExistence type="predicted"/>
<sequence length="219" mass="25081">MTVWIFPGSRLRSGFDLCEAGAFAKFLRLRPMLLSLSFTHLTSIKMTDREKDVSGLCVACGLCCDGTLFPYGFVRDEADKKIADDLGLSTTEIKGTRLFSLPCLHFSGCCSVYDKPRPHTCSAFFCPPIKKYRRGEQTFEEAEKQVKLFKEHRDKLLKIASQFQELAGLSFKALKDLLEESADDDAFVGRYRQLYLMLFIYRDIYSKYFQPAQQDKLIV</sequence>
<name>A0AAU8FRU3_9BACT</name>
<gene>
    <name evidence="1" type="ORF">ABV298_07385</name>
</gene>
<evidence type="ECO:0008006" key="2">
    <source>
        <dbReference type="Google" id="ProtNLM"/>
    </source>
</evidence>
<protein>
    <recommendedName>
        <fullName evidence="2">YkgJ family cysteine cluster protein</fullName>
    </recommendedName>
</protein>
<accession>A0AAU8FRU3</accession>
<reference evidence="1" key="1">
    <citation type="submission" date="2024-06" db="EMBL/GenBank/DDBJ databases">
        <title>Sequencing and assembly of the genome of Dyadobacter sp. strain 676, a symbiont of Cyamopsis tetragonoloba.</title>
        <authorList>
            <person name="Guro P."/>
            <person name="Sazanova A."/>
            <person name="Kuznetsova I."/>
            <person name="Belimov A."/>
            <person name="Safronova V."/>
        </authorList>
    </citation>
    <scope>NUCLEOTIDE SEQUENCE</scope>
    <source>
        <strain evidence="1">676</strain>
    </source>
</reference>
<evidence type="ECO:0000313" key="1">
    <source>
        <dbReference type="EMBL" id="XCH26214.1"/>
    </source>
</evidence>
<organism evidence="1">
    <name type="scientific">Dyadobacter sp. 676</name>
    <dbReference type="NCBI Taxonomy" id="3088362"/>
    <lineage>
        <taxon>Bacteria</taxon>
        <taxon>Pseudomonadati</taxon>
        <taxon>Bacteroidota</taxon>
        <taxon>Cytophagia</taxon>
        <taxon>Cytophagales</taxon>
        <taxon>Spirosomataceae</taxon>
        <taxon>Dyadobacter</taxon>
    </lineage>
</organism>
<dbReference type="AlphaFoldDB" id="A0AAU8FRU3"/>